<feature type="non-terminal residue" evidence="1">
    <location>
        <position position="109"/>
    </location>
</feature>
<dbReference type="Proteomes" id="UP001189429">
    <property type="component" value="Unassembled WGS sequence"/>
</dbReference>
<comment type="caution">
    <text evidence="1">The sequence shown here is derived from an EMBL/GenBank/DDBJ whole genome shotgun (WGS) entry which is preliminary data.</text>
</comment>
<reference evidence="1" key="1">
    <citation type="submission" date="2023-10" db="EMBL/GenBank/DDBJ databases">
        <authorList>
            <person name="Chen Y."/>
            <person name="Shah S."/>
            <person name="Dougan E. K."/>
            <person name="Thang M."/>
            <person name="Chan C."/>
        </authorList>
    </citation>
    <scope>NUCLEOTIDE SEQUENCE [LARGE SCALE GENOMIC DNA]</scope>
</reference>
<evidence type="ECO:0000313" key="1">
    <source>
        <dbReference type="EMBL" id="CAK0821958.1"/>
    </source>
</evidence>
<sequence>VATLEASIKEAVAAQQQQQQAQAQPGEEKDAALAMGLPLGLGARSIPSGQMDARADPNSKRLASEANAILQVLDSIPKSDNDERAKKAKSALLAAQAVTVAKGASKGSQ</sequence>
<keyword evidence="2" id="KW-1185">Reference proteome</keyword>
<gene>
    <name evidence="1" type="ORF">PCOR1329_LOCUS23089</name>
</gene>
<name>A0ABN9RU82_9DINO</name>
<accession>A0ABN9RU82</accession>
<organism evidence="1 2">
    <name type="scientific">Prorocentrum cordatum</name>
    <dbReference type="NCBI Taxonomy" id="2364126"/>
    <lineage>
        <taxon>Eukaryota</taxon>
        <taxon>Sar</taxon>
        <taxon>Alveolata</taxon>
        <taxon>Dinophyceae</taxon>
        <taxon>Prorocentrales</taxon>
        <taxon>Prorocentraceae</taxon>
        <taxon>Prorocentrum</taxon>
    </lineage>
</organism>
<feature type="non-terminal residue" evidence="1">
    <location>
        <position position="1"/>
    </location>
</feature>
<evidence type="ECO:0000313" key="2">
    <source>
        <dbReference type="Proteomes" id="UP001189429"/>
    </source>
</evidence>
<dbReference type="EMBL" id="CAUYUJ010007779">
    <property type="protein sequence ID" value="CAK0821958.1"/>
    <property type="molecule type" value="Genomic_DNA"/>
</dbReference>
<protein>
    <submittedName>
        <fullName evidence="1">Uncharacterized protein</fullName>
    </submittedName>
</protein>
<proteinExistence type="predicted"/>